<dbReference type="InterPro" id="IPR045799">
    <property type="entry name" value="TBC1D23_C"/>
</dbReference>
<dbReference type="Proteomes" id="UP000276991">
    <property type="component" value="Unassembled WGS sequence"/>
</dbReference>
<feature type="domain" description="Rhodanese" evidence="2">
    <location>
        <begin position="287"/>
        <end position="392"/>
    </location>
</feature>
<dbReference type="GO" id="GO:0005802">
    <property type="term" value="C:trans-Golgi network"/>
    <property type="evidence" value="ECO:0007669"/>
    <property type="project" value="TreeGrafter"/>
</dbReference>
<dbReference type="PANTHER" id="PTHR13297:SF5">
    <property type="entry name" value="TBC1 DOMAIN FAMILY MEMBER 23"/>
    <property type="match status" value="1"/>
</dbReference>
<feature type="region of interest" description="Disordered" evidence="1">
    <location>
        <begin position="1"/>
        <end position="21"/>
    </location>
</feature>
<dbReference type="SUPFAM" id="SSF52821">
    <property type="entry name" value="Rhodanese/Cell cycle control phosphatase"/>
    <property type="match status" value="1"/>
</dbReference>
<protein>
    <recommendedName>
        <fullName evidence="2">Rhodanese domain-containing protein</fullName>
    </recommendedName>
</protein>
<dbReference type="InterPro" id="IPR036873">
    <property type="entry name" value="Rhodanese-like_dom_sf"/>
</dbReference>
<dbReference type="SUPFAM" id="SSF47923">
    <property type="entry name" value="Ypt/Rab-GAP domain of gyp1p"/>
    <property type="match status" value="1"/>
</dbReference>
<dbReference type="PANTHER" id="PTHR13297">
    <property type="entry name" value="TBC1 DOMAIN FAMILY MEMBER 23-RELATED"/>
    <property type="match status" value="1"/>
</dbReference>
<dbReference type="STRING" id="6277.A0A498SQ91"/>
<sequence>MNGEEIKTAKSSTNLPDNEYPKNLESYRQKWVRNLGIQNKPSVPCQKNEQIHTSCLKVLDRCPSALGNSDLEAVLTLFCEREECDFDESYASILEMLVPLRCSLDELYNIFYAITTKFVPRDISKGAVCYQLMHLIVQYHDPLLSSHLESHKVTSFEYGRPFFAALFAPEGDPYLLFTMVLVFLINCSDQLMALNTKSELIDTIRFAVKELSVDDVDDFFELSVLFLSQTPSSIKQDFQRVLFGSRHAEEMQANIEKLLALPIDPRDVIRMGLDENLNAAYNFPQESEPNFFIIDARSHDQYSAGHLDGSYNLDSTLFVEAPLQYKLALSSLDAYRCAFHPNEHILFLGSGREDDLYLHMVIANFLQQGRKHIALVDGGYKALHQQLAPNFECLDGHYAAVCKECKGQPLYAVEKDAQRKSSYSSEGGVIDYVLMICDFASSSVSQLLDLERYKDFLRKTKWKLDIGSILGAVKATAPSIREKVRKLPIIVTRGPNTVEFSHVETSQRHGKRYRNEQSLFTLSDSDSETETVAVASSPRSSEPKKLDDVLKQDGVLEYFEGLEVFTEDASHRTVECYLVLTATHILIFHQEKIGEVVLRARHAYGSVLRVSSRKKIPELLTFKFGYCTDEDDYKAICIYFTLVTAVRRFIIPRAGDCAKSIKTNIVKLRPSILG</sequence>
<gene>
    <name evidence="3" type="ORF">NAV_LOCUS5691</name>
</gene>
<evidence type="ECO:0000259" key="2">
    <source>
        <dbReference type="PROSITE" id="PS50206"/>
    </source>
</evidence>
<accession>A0A498SQ91</accession>
<dbReference type="GO" id="GO:0042147">
    <property type="term" value="P:retrograde transport, endosome to Golgi"/>
    <property type="evidence" value="ECO:0007669"/>
    <property type="project" value="InterPro"/>
</dbReference>
<organism evidence="3 4">
    <name type="scientific">Acanthocheilonema viteae</name>
    <name type="common">Filarial nematode worm</name>
    <name type="synonym">Dipetalonema viteae</name>
    <dbReference type="NCBI Taxonomy" id="6277"/>
    <lineage>
        <taxon>Eukaryota</taxon>
        <taxon>Metazoa</taxon>
        <taxon>Ecdysozoa</taxon>
        <taxon>Nematoda</taxon>
        <taxon>Chromadorea</taxon>
        <taxon>Rhabditida</taxon>
        <taxon>Spirurina</taxon>
        <taxon>Spiruromorpha</taxon>
        <taxon>Filarioidea</taxon>
        <taxon>Onchocercidae</taxon>
        <taxon>Acanthocheilonema</taxon>
    </lineage>
</organism>
<dbReference type="InterPro" id="IPR039755">
    <property type="entry name" value="TBC1D23"/>
</dbReference>
<dbReference type="CDD" id="cd20788">
    <property type="entry name" value="TBC1D23_C-like"/>
    <property type="match status" value="1"/>
</dbReference>
<dbReference type="CDD" id="cd00158">
    <property type="entry name" value="RHOD"/>
    <property type="match status" value="1"/>
</dbReference>
<dbReference type="AlphaFoldDB" id="A0A498SQ91"/>
<evidence type="ECO:0000256" key="1">
    <source>
        <dbReference type="SAM" id="MobiDB-lite"/>
    </source>
</evidence>
<name>A0A498SQ91_ACAVI</name>
<dbReference type="PROSITE" id="PS50206">
    <property type="entry name" value="RHODANESE_3"/>
    <property type="match status" value="1"/>
</dbReference>
<dbReference type="OrthoDB" id="73307at2759"/>
<proteinExistence type="predicted"/>
<dbReference type="Gene3D" id="3.40.250.10">
    <property type="entry name" value="Rhodanese-like domain"/>
    <property type="match status" value="1"/>
</dbReference>
<dbReference type="InterPro" id="IPR035969">
    <property type="entry name" value="Rab-GAP_TBC_sf"/>
</dbReference>
<dbReference type="GO" id="GO:0099041">
    <property type="term" value="P:vesicle tethering to Golgi"/>
    <property type="evidence" value="ECO:0007669"/>
    <property type="project" value="TreeGrafter"/>
</dbReference>
<dbReference type="Pfam" id="PF00581">
    <property type="entry name" value="Rhodanese"/>
    <property type="match status" value="1"/>
</dbReference>
<reference evidence="3 4" key="1">
    <citation type="submission" date="2018-08" db="EMBL/GenBank/DDBJ databases">
        <authorList>
            <person name="Laetsch R D."/>
            <person name="Stevens L."/>
            <person name="Kumar S."/>
            <person name="Blaxter L. M."/>
        </authorList>
    </citation>
    <scope>NUCLEOTIDE SEQUENCE [LARGE SCALE GENOMIC DNA]</scope>
</reference>
<evidence type="ECO:0000313" key="4">
    <source>
        <dbReference type="Proteomes" id="UP000276991"/>
    </source>
</evidence>
<keyword evidence="4" id="KW-1185">Reference proteome</keyword>
<dbReference type="GO" id="GO:0005829">
    <property type="term" value="C:cytosol"/>
    <property type="evidence" value="ECO:0007669"/>
    <property type="project" value="GOC"/>
</dbReference>
<dbReference type="EMBL" id="UPTC01001034">
    <property type="protein sequence ID" value="VBB30900.1"/>
    <property type="molecule type" value="Genomic_DNA"/>
</dbReference>
<dbReference type="Pfam" id="PF19430">
    <property type="entry name" value="TBC1D23_C"/>
    <property type="match status" value="1"/>
</dbReference>
<dbReference type="SMART" id="SM00450">
    <property type="entry name" value="RHOD"/>
    <property type="match status" value="1"/>
</dbReference>
<dbReference type="InterPro" id="IPR001763">
    <property type="entry name" value="Rhodanese-like_dom"/>
</dbReference>
<evidence type="ECO:0000313" key="3">
    <source>
        <dbReference type="EMBL" id="VBB30900.1"/>
    </source>
</evidence>